<dbReference type="Proteomes" id="UP000198660">
    <property type="component" value="Unassembled WGS sequence"/>
</dbReference>
<dbReference type="Gene3D" id="3.60.21.10">
    <property type="match status" value="1"/>
</dbReference>
<keyword evidence="5" id="KW-1185">Reference proteome</keyword>
<dbReference type="AlphaFoldDB" id="A0A1I6UBQ9"/>
<gene>
    <name evidence="4" type="ORF">SAMN05444972_11533</name>
</gene>
<proteinExistence type="inferred from homology"/>
<dbReference type="EMBL" id="FPAA01000015">
    <property type="protein sequence ID" value="SFS98919.1"/>
    <property type="molecule type" value="Genomic_DNA"/>
</dbReference>
<dbReference type="InterPro" id="IPR024654">
    <property type="entry name" value="Calcineurin-like_PHP_lpxH"/>
</dbReference>
<dbReference type="GO" id="GO:0046872">
    <property type="term" value="F:metal ion binding"/>
    <property type="evidence" value="ECO:0007669"/>
    <property type="project" value="UniProtKB-KW"/>
</dbReference>
<feature type="domain" description="Calcineurin-like phosphoesterase" evidence="3">
    <location>
        <begin position="1"/>
        <end position="140"/>
    </location>
</feature>
<dbReference type="PANTHER" id="PTHR11124">
    <property type="entry name" value="VACUOLAR SORTING PROTEIN VPS29"/>
    <property type="match status" value="1"/>
</dbReference>
<dbReference type="EC" id="3.1.4.-" evidence="2"/>
<reference evidence="5" key="1">
    <citation type="submission" date="2016-10" db="EMBL/GenBank/DDBJ databases">
        <authorList>
            <person name="Varghese N."/>
            <person name="Submissions S."/>
        </authorList>
    </citation>
    <scope>NUCLEOTIDE SEQUENCE [LARGE SCALE GENOMIC DNA]</scope>
    <source>
        <strain evidence="5">DSM 45789</strain>
    </source>
</reference>
<name>A0A1I6UBQ9_9BACL</name>
<evidence type="ECO:0000313" key="5">
    <source>
        <dbReference type="Proteomes" id="UP000198660"/>
    </source>
</evidence>
<dbReference type="InterPro" id="IPR000979">
    <property type="entry name" value="Phosphodiesterase_MJ0936/Vps29"/>
</dbReference>
<dbReference type="Pfam" id="PF12850">
    <property type="entry name" value="Metallophos_2"/>
    <property type="match status" value="1"/>
</dbReference>
<comment type="similarity">
    <text evidence="1 2">Belongs to the metallophosphoesterase superfamily. YfcE family.</text>
</comment>
<evidence type="ECO:0000256" key="1">
    <source>
        <dbReference type="ARBA" id="ARBA00008950"/>
    </source>
</evidence>
<dbReference type="GO" id="GO:0016787">
    <property type="term" value="F:hydrolase activity"/>
    <property type="evidence" value="ECO:0007669"/>
    <property type="project" value="UniProtKB-UniRule"/>
</dbReference>
<evidence type="ECO:0000256" key="2">
    <source>
        <dbReference type="RuleBase" id="RU362039"/>
    </source>
</evidence>
<accession>A0A1I6UBQ9</accession>
<dbReference type="RefSeq" id="WP_091839200.1">
    <property type="nucleotide sequence ID" value="NZ_FPAA01000015.1"/>
</dbReference>
<evidence type="ECO:0000313" key="4">
    <source>
        <dbReference type="EMBL" id="SFS98919.1"/>
    </source>
</evidence>
<keyword evidence="2" id="KW-0479">Metal-binding</keyword>
<sequence>MRVLIISDTHGEAKLLKEVCHRVGADHVIHCGDFTTDVAELPTVPLTIVQGNCDWEDVPKDVLWDAGRIRFYVTHGHKYQVNSSLLPIQYRAEEVGAQVACFGHSHFPVCEQVGNLLLLNPGSITSPRGYRTPTYAVLEILGDHSVEVHFYDPKDQRVPDRGGKYYLTSDDSML</sequence>
<dbReference type="SUPFAM" id="SSF56300">
    <property type="entry name" value="Metallo-dependent phosphatases"/>
    <property type="match status" value="1"/>
</dbReference>
<organism evidence="4 5">
    <name type="scientific">Marininema halotolerans</name>
    <dbReference type="NCBI Taxonomy" id="1155944"/>
    <lineage>
        <taxon>Bacteria</taxon>
        <taxon>Bacillati</taxon>
        <taxon>Bacillota</taxon>
        <taxon>Bacilli</taxon>
        <taxon>Bacillales</taxon>
        <taxon>Thermoactinomycetaceae</taxon>
        <taxon>Marininema</taxon>
    </lineage>
</organism>
<dbReference type="InterPro" id="IPR029052">
    <property type="entry name" value="Metallo-depent_PP-like"/>
</dbReference>
<protein>
    <recommendedName>
        <fullName evidence="2">Phosphoesterase</fullName>
        <ecNumber evidence="2">3.1.4.-</ecNumber>
    </recommendedName>
</protein>
<evidence type="ECO:0000259" key="3">
    <source>
        <dbReference type="Pfam" id="PF12850"/>
    </source>
</evidence>
<dbReference type="OrthoDB" id="9813918at2"/>
<comment type="cofactor">
    <cofactor evidence="2">
        <name>a divalent metal cation</name>
        <dbReference type="ChEBI" id="CHEBI:60240"/>
    </cofactor>
</comment>
<dbReference type="NCBIfam" id="TIGR00040">
    <property type="entry name" value="yfcE"/>
    <property type="match status" value="1"/>
</dbReference>